<feature type="chain" id="PRO_5026153819" evidence="2">
    <location>
        <begin position="22"/>
        <end position="224"/>
    </location>
</feature>
<gene>
    <name evidence="3" type="ORF">BacF7301_01415</name>
</gene>
<evidence type="ECO:0000313" key="4">
    <source>
        <dbReference type="Proteomes" id="UP000501780"/>
    </source>
</evidence>
<name>A0A6H0KI09_9BACE</name>
<organism evidence="3 4">
    <name type="scientific">Bacteroides faecium</name>
    <dbReference type="NCBI Taxonomy" id="2715212"/>
    <lineage>
        <taxon>Bacteria</taxon>
        <taxon>Pseudomonadati</taxon>
        <taxon>Bacteroidota</taxon>
        <taxon>Bacteroidia</taxon>
        <taxon>Bacteroidales</taxon>
        <taxon>Bacteroidaceae</taxon>
        <taxon>Bacteroides</taxon>
    </lineage>
</organism>
<proteinExistence type="predicted"/>
<keyword evidence="2" id="KW-0732">Signal</keyword>
<sequence>MKKIILLCLAFLAMTAGSLYAQSTNDLAKERKENAKMTRAELKQKASKSARKEAKKLQKERWQTAPGALPIDKQLDKSYNMQYEYDESGYPKYLMGEAMSIGENYDGAKMQALELAKQNLAGQIQTEITALVENQVSNQQLSAEEAATVTKSVMASKNLISQSIGRILPVMEVYRTLSNKNKEVLTRIAYNSAMAKEAAKKAIRKDLEKQGDQLKGQLDKLLNW</sequence>
<protein>
    <submittedName>
        <fullName evidence="3">Uncharacterized protein</fullName>
    </submittedName>
</protein>
<dbReference type="AlphaFoldDB" id="A0A6H0KI09"/>
<dbReference type="RefSeq" id="WP_167959641.1">
    <property type="nucleotide sequence ID" value="NZ_CP050831.1"/>
</dbReference>
<dbReference type="Proteomes" id="UP000501780">
    <property type="component" value="Chromosome"/>
</dbReference>
<dbReference type="EMBL" id="CP050831">
    <property type="protein sequence ID" value="QIU92889.1"/>
    <property type="molecule type" value="Genomic_DNA"/>
</dbReference>
<reference evidence="3 4" key="1">
    <citation type="submission" date="2020-03" db="EMBL/GenBank/DDBJ databases">
        <title>Genomic analysis of Bacteroides faecium CBA7301.</title>
        <authorList>
            <person name="Kim J."/>
            <person name="Roh S.W."/>
        </authorList>
    </citation>
    <scope>NUCLEOTIDE SEQUENCE [LARGE SCALE GENOMIC DNA]</scope>
    <source>
        <strain evidence="3 4">CBA7301</strain>
    </source>
</reference>
<accession>A0A6H0KI09</accession>
<dbReference type="KEGG" id="bfc:BacF7301_01415"/>
<evidence type="ECO:0000256" key="2">
    <source>
        <dbReference type="SAM" id="SignalP"/>
    </source>
</evidence>
<keyword evidence="1" id="KW-0175">Coiled coil</keyword>
<evidence type="ECO:0000313" key="3">
    <source>
        <dbReference type="EMBL" id="QIU92889.1"/>
    </source>
</evidence>
<evidence type="ECO:0000256" key="1">
    <source>
        <dbReference type="SAM" id="Coils"/>
    </source>
</evidence>
<feature type="coiled-coil region" evidence="1">
    <location>
        <begin position="25"/>
        <end position="60"/>
    </location>
</feature>
<feature type="signal peptide" evidence="2">
    <location>
        <begin position="1"/>
        <end position="21"/>
    </location>
</feature>
<keyword evidence="4" id="KW-1185">Reference proteome</keyword>